<protein>
    <recommendedName>
        <fullName evidence="5">Protein EFR3</fullName>
    </recommendedName>
</protein>
<evidence type="ECO:0000313" key="3">
    <source>
        <dbReference type="EMBL" id="KAF2400177.1"/>
    </source>
</evidence>
<dbReference type="InterPro" id="IPR016024">
    <property type="entry name" value="ARM-type_fold"/>
</dbReference>
<feature type="region of interest" description="Disordered" evidence="2">
    <location>
        <begin position="777"/>
        <end position="804"/>
    </location>
</feature>
<feature type="region of interest" description="Disordered" evidence="2">
    <location>
        <begin position="824"/>
        <end position="850"/>
    </location>
</feature>
<feature type="region of interest" description="Disordered" evidence="2">
    <location>
        <begin position="905"/>
        <end position="976"/>
    </location>
</feature>
<organism evidence="3 4">
    <name type="scientific">Trichodelitschia bisporula</name>
    <dbReference type="NCBI Taxonomy" id="703511"/>
    <lineage>
        <taxon>Eukaryota</taxon>
        <taxon>Fungi</taxon>
        <taxon>Dikarya</taxon>
        <taxon>Ascomycota</taxon>
        <taxon>Pezizomycotina</taxon>
        <taxon>Dothideomycetes</taxon>
        <taxon>Dothideomycetes incertae sedis</taxon>
        <taxon>Phaeotrichales</taxon>
        <taxon>Phaeotrichaceae</taxon>
        <taxon>Trichodelitschia</taxon>
    </lineage>
</organism>
<keyword evidence="4" id="KW-1185">Reference proteome</keyword>
<dbReference type="InterPro" id="IPR039786">
    <property type="entry name" value="EFR3"/>
</dbReference>
<accession>A0A6G1HWG0</accession>
<dbReference type="OrthoDB" id="19232at2759"/>
<evidence type="ECO:0008006" key="5">
    <source>
        <dbReference type="Google" id="ProtNLM"/>
    </source>
</evidence>
<gene>
    <name evidence="3" type="ORF">EJ06DRAFT_548940</name>
</gene>
<name>A0A6G1HWG0_9PEZI</name>
<evidence type="ECO:0000256" key="1">
    <source>
        <dbReference type="ARBA" id="ARBA00010216"/>
    </source>
</evidence>
<dbReference type="SUPFAM" id="SSF48371">
    <property type="entry name" value="ARM repeat"/>
    <property type="match status" value="1"/>
</dbReference>
<proteinExistence type="inferred from homology"/>
<feature type="region of interest" description="Disordered" evidence="2">
    <location>
        <begin position="580"/>
        <end position="613"/>
    </location>
</feature>
<dbReference type="EMBL" id="ML996695">
    <property type="protein sequence ID" value="KAF2400177.1"/>
    <property type="molecule type" value="Genomic_DNA"/>
</dbReference>
<reference evidence="3" key="1">
    <citation type="journal article" date="2020" name="Stud. Mycol.">
        <title>101 Dothideomycetes genomes: a test case for predicting lifestyles and emergence of pathogens.</title>
        <authorList>
            <person name="Haridas S."/>
            <person name="Albert R."/>
            <person name="Binder M."/>
            <person name="Bloem J."/>
            <person name="Labutti K."/>
            <person name="Salamov A."/>
            <person name="Andreopoulos B."/>
            <person name="Baker S."/>
            <person name="Barry K."/>
            <person name="Bills G."/>
            <person name="Bluhm B."/>
            <person name="Cannon C."/>
            <person name="Castanera R."/>
            <person name="Culley D."/>
            <person name="Daum C."/>
            <person name="Ezra D."/>
            <person name="Gonzalez J."/>
            <person name="Henrissat B."/>
            <person name="Kuo A."/>
            <person name="Liang C."/>
            <person name="Lipzen A."/>
            <person name="Lutzoni F."/>
            <person name="Magnuson J."/>
            <person name="Mondo S."/>
            <person name="Nolan M."/>
            <person name="Ohm R."/>
            <person name="Pangilinan J."/>
            <person name="Park H.-J."/>
            <person name="Ramirez L."/>
            <person name="Alfaro M."/>
            <person name="Sun H."/>
            <person name="Tritt A."/>
            <person name="Yoshinaga Y."/>
            <person name="Zwiers L.-H."/>
            <person name="Turgeon B."/>
            <person name="Goodwin S."/>
            <person name="Spatafora J."/>
            <person name="Crous P."/>
            <person name="Grigoriev I."/>
        </authorList>
    </citation>
    <scope>NUCLEOTIDE SEQUENCE</scope>
    <source>
        <strain evidence="3">CBS 262.69</strain>
    </source>
</reference>
<comment type="similarity">
    <text evidence="1">Belongs to the EFR3 family.</text>
</comment>
<evidence type="ECO:0000313" key="4">
    <source>
        <dbReference type="Proteomes" id="UP000799640"/>
    </source>
</evidence>
<dbReference type="AlphaFoldDB" id="A0A6G1HWG0"/>
<dbReference type="PANTHER" id="PTHR47766:SF1">
    <property type="entry name" value="PROTEIN EFR3"/>
    <property type="match status" value="1"/>
</dbReference>
<feature type="compositionally biased region" description="Polar residues" evidence="2">
    <location>
        <begin position="790"/>
        <end position="803"/>
    </location>
</feature>
<dbReference type="InterPro" id="IPR049150">
    <property type="entry name" value="EFR3_HEAT-like_rpt"/>
</dbReference>
<dbReference type="GO" id="GO:0005886">
    <property type="term" value="C:plasma membrane"/>
    <property type="evidence" value="ECO:0007669"/>
    <property type="project" value="TreeGrafter"/>
</dbReference>
<sequence>MNAVRQRCRPKHQVLVLKCYPRHQKNNVEVKPNSSELSYLLYYASTRRSKLQKVGDFLDKRTTSDVWKGRIGHVQVTLHILKALIDKTPRDLPLYAPAVLRIFRTILKSDDVTMIQETISAFETFCAHQDPAVLAADQDYIRQYEEIVQLYSSFASKDTPVQTKAAKSVPVLIRYRKAGLAALKAVAGSESLQSETSRQLAIIVPPILENIYGDSGRHLSLLEHREEEKVEFEKELAVRRRQSVSTVRTAETAEGDAIAASGTIEAADKLAEQETGVIALQALRTIFSQVPRGQLRLAVNEVLRFMAARVKPAEHFPSAGGSHLQTGSWPCTLFRMLCGWAPVQDRYIIMITTMEALVQAPVVEHDLEKQFVLAVIIGWLLSSDINFIGLSVMDVLVGLMQRILLLLQLGGHWTISEDEKTPDVVTETVQSVSPARIQLLNQLKRCIGSLAVHIYYSDQISDMIGALLIRLKPSPTPNPAAAASAIENPAATASTLASSASQVDPPRSDGFFSFDTARIAALDSVRAILAARPDTPSRSPVAINTWDGTQWLLRDNTWDVRVAYVDALLTWTMTELRPSALSVPDDHHPRTEKSTLARRAVSNASQRERSPRRGGPFLPLLHLAIFEQALTHASSAPDILLLHLLLVRLVQKLGANAASHGLPMIYRLAAEITPALPVPVQMNLAALVLGYLWALSVYFAFDAAPLGRAIARTVAARINAGAWLPGLKLPPLDISGVRARAADAPPAYPADMVLAPLELPARQALVDKIAAGYAAALSSPPSSPPSSPSRTFSNSYLPTTTRPLPQRVRDALLGEWSREAVVAATSSGGRDGSRSGSLSGSPTATVGTGRHLAAPPTALAENGLRSRPASGIGIAVSGGMSSTGRSEGAVRVGDLVRVLGGAALSPEEVEGGSEESLVTFDSASASEEDGPDTEPTPTAENPRPLTARSLQALQDQADIPPVPPLPLVGGSGGLSP</sequence>
<dbReference type="Pfam" id="PF21072">
    <property type="entry name" value="EFR3"/>
    <property type="match status" value="2"/>
</dbReference>
<dbReference type="Proteomes" id="UP000799640">
    <property type="component" value="Unassembled WGS sequence"/>
</dbReference>
<feature type="compositionally biased region" description="Basic and acidic residues" evidence="2">
    <location>
        <begin position="584"/>
        <end position="595"/>
    </location>
</feature>
<evidence type="ECO:0000256" key="2">
    <source>
        <dbReference type="SAM" id="MobiDB-lite"/>
    </source>
</evidence>
<dbReference type="GO" id="GO:0072659">
    <property type="term" value="P:protein localization to plasma membrane"/>
    <property type="evidence" value="ECO:0007669"/>
    <property type="project" value="InterPro"/>
</dbReference>
<dbReference type="PANTHER" id="PTHR47766">
    <property type="entry name" value="PROTEIN EFR3"/>
    <property type="match status" value="1"/>
</dbReference>